<dbReference type="RefSeq" id="WP_087651832.1">
    <property type="nucleotide sequence ID" value="NZ_CP021509.1"/>
</dbReference>
<evidence type="ECO:0000313" key="1">
    <source>
        <dbReference type="EMBL" id="ARW48160.1"/>
    </source>
</evidence>
<organism evidence="1 2">
    <name type="scientific">Acetobacter pasteurianus subsp. pasteurianus</name>
    <dbReference type="NCBI Taxonomy" id="481145"/>
    <lineage>
        <taxon>Bacteria</taxon>
        <taxon>Pseudomonadati</taxon>
        <taxon>Pseudomonadota</taxon>
        <taxon>Alphaproteobacteria</taxon>
        <taxon>Acetobacterales</taxon>
        <taxon>Acetobacteraceae</taxon>
        <taxon>Acetobacter</taxon>
    </lineage>
</organism>
<gene>
    <name evidence="1" type="ORF">S1001342_01837</name>
</gene>
<evidence type="ECO:0000313" key="2">
    <source>
        <dbReference type="Proteomes" id="UP000196205"/>
    </source>
</evidence>
<dbReference type="EMBL" id="CP021509">
    <property type="protein sequence ID" value="ARW48160.1"/>
    <property type="molecule type" value="Genomic_DNA"/>
</dbReference>
<sequence>MSGTITVHGQRHYGNEPFTKKNLSLQITLPPGLQKNNFRVAGAIESVVLPNGANQISLSGFAMNASVVALGMVDGVTMQAQVYNLPHDIMAMLAGYGNKGVFVFDSSDSAAGGSGGIDIELFASERTTATAQTDADFRKTAASRVFYGTLLAAEADFSSTPTPSLTIIANALHASRLTVADPISIKGEAKAADLFAELARKMGLTFENNGVDAVVNDPYYAGSLWDQVRELCEDIACDYIVDNGVLAVCAAGVARDGVVSTVSSRNGLIGYPSFDGSGIVFRAIYRPNFQYLGPVNVKSDFPNATGTYRIYYIAHHLSCQMPGGPWETEIKASFQGAPAGETYVPPEGND</sequence>
<protein>
    <submittedName>
        <fullName evidence="1">Uncharacterized protein</fullName>
    </submittedName>
</protein>
<proteinExistence type="predicted"/>
<dbReference type="AlphaFoldDB" id="A0A1Y0XZ15"/>
<dbReference type="InterPro" id="IPR054496">
    <property type="entry name" value="E217_GP41"/>
</dbReference>
<name>A0A1Y0XZ15_ACEPA</name>
<dbReference type="Proteomes" id="UP000196205">
    <property type="component" value="Chromosome"/>
</dbReference>
<accession>A0A1Y0XZ15</accession>
<dbReference type="Pfam" id="PF22759">
    <property type="entry name" value="E217_GP41"/>
    <property type="match status" value="1"/>
</dbReference>
<dbReference type="OrthoDB" id="5690318at2"/>
<reference evidence="1 2" key="1">
    <citation type="submission" date="2017-05" db="EMBL/GenBank/DDBJ databases">
        <title>Genome sequence of Acetobacter pasteurianus subsp. pasteurianus strain SRCM101342.</title>
        <authorList>
            <person name="Cho S.H."/>
        </authorList>
    </citation>
    <scope>NUCLEOTIDE SEQUENCE [LARGE SCALE GENOMIC DNA]</scope>
    <source>
        <strain evidence="1 2">SRCM101342</strain>
    </source>
</reference>